<dbReference type="InterPro" id="IPR011598">
    <property type="entry name" value="bHLH_dom"/>
</dbReference>
<dbReference type="FunFam" id="4.10.280.10:FF:000032">
    <property type="entry name" value="Transcription factor bHLH123 family"/>
    <property type="match status" value="1"/>
</dbReference>
<dbReference type="PANTHER" id="PTHR16223:SF238">
    <property type="entry name" value="TRANSCRIPTION FACTOR BHLH114"/>
    <property type="match status" value="1"/>
</dbReference>
<comment type="subunit">
    <text evidence="3">Homodimer.</text>
</comment>
<sequence>MLDAHGAEPFIHIYPDSPPPFPPVQFTFLPHHTSSEASTARRARDRDLPSLPSMADQWWESTSHRSHGASACSAAAPPPLTVTGGRVACGWTSPTAAAAESTSSVTFQDPYRSSTHQQPLSDAASSLGDPHMDWTQAFLSGRSDTSFQAVLQEQPPAMNDPLIRDGDMSAGSFLVDQQAQLSPSPSPYGTDPSQAQALFDGTAAVHNISMYGDSESSVTYDATAASMQFSSQLLKTSVPATASTPMQGVGVGAPMQYLSAGSYLPFGGPLPSHLLLQALQAANKPNSRSANANSLTTVKQDDCSPPPATRKSVPEPPTTAAKRPRIEAPSPLPTFKVRKEKLGDRITALQQLVSPFGKTDTASVLHEAIEYIKFLHDQVASLSSPYLKNGIPMKQFQHKGSEDSKDNGDTKQDLRSRGLCLVPVASTYTVAAETPEFWHPTFGGTFRW</sequence>
<evidence type="ECO:0000256" key="8">
    <source>
        <dbReference type="SAM" id="MobiDB-lite"/>
    </source>
</evidence>
<keyword evidence="4" id="KW-0805">Transcription regulation</keyword>
<evidence type="ECO:0000313" key="11">
    <source>
        <dbReference type="Proteomes" id="UP000000768"/>
    </source>
</evidence>
<dbReference type="InParanoid" id="A0A1B6Q6J0"/>
<dbReference type="PROSITE" id="PS50888">
    <property type="entry name" value="BHLH"/>
    <property type="match status" value="1"/>
</dbReference>
<keyword evidence="7" id="KW-0539">Nucleus</keyword>
<keyword evidence="11" id="KW-1185">Reference proteome</keyword>
<dbReference type="InterPro" id="IPR045239">
    <property type="entry name" value="bHLH95_bHLH"/>
</dbReference>
<dbReference type="Gene3D" id="4.10.280.10">
    <property type="entry name" value="Helix-loop-helix DNA-binding domain"/>
    <property type="match status" value="1"/>
</dbReference>
<evidence type="ECO:0000256" key="4">
    <source>
        <dbReference type="ARBA" id="ARBA00023015"/>
    </source>
</evidence>
<comment type="subcellular location">
    <subcellularLocation>
        <location evidence="1">Nucleus</location>
    </subcellularLocation>
</comment>
<reference evidence="10 11" key="1">
    <citation type="journal article" date="2009" name="Nature">
        <title>The Sorghum bicolor genome and the diversification of grasses.</title>
        <authorList>
            <person name="Paterson A.H."/>
            <person name="Bowers J.E."/>
            <person name="Bruggmann R."/>
            <person name="Dubchak I."/>
            <person name="Grimwood J."/>
            <person name="Gundlach H."/>
            <person name="Haberer G."/>
            <person name="Hellsten U."/>
            <person name="Mitros T."/>
            <person name="Poliakov A."/>
            <person name="Schmutz J."/>
            <person name="Spannagl M."/>
            <person name="Tang H."/>
            <person name="Wang X."/>
            <person name="Wicker T."/>
            <person name="Bharti A.K."/>
            <person name="Chapman J."/>
            <person name="Feltus F.A."/>
            <person name="Gowik U."/>
            <person name="Grigoriev I.V."/>
            <person name="Lyons E."/>
            <person name="Maher C.A."/>
            <person name="Martis M."/>
            <person name="Narechania A."/>
            <person name="Otillar R.P."/>
            <person name="Penning B.W."/>
            <person name="Salamov A.A."/>
            <person name="Wang Y."/>
            <person name="Zhang L."/>
            <person name="Carpita N.C."/>
            <person name="Freeling M."/>
            <person name="Gingle A.R."/>
            <person name="Hash C.T."/>
            <person name="Keller B."/>
            <person name="Klein P."/>
            <person name="Kresovich S."/>
            <person name="McCann M.C."/>
            <person name="Ming R."/>
            <person name="Peterson D.G."/>
            <person name="Mehboob-ur-Rahman"/>
            <person name="Ware D."/>
            <person name="Westhoff P."/>
            <person name="Mayer K.F."/>
            <person name="Messing J."/>
            <person name="Rokhsar D.S."/>
        </authorList>
    </citation>
    <scope>NUCLEOTIDE SEQUENCE [LARGE SCALE GENOMIC DNA]</scope>
    <source>
        <strain evidence="11">cv. BTx623</strain>
    </source>
</reference>
<protein>
    <recommendedName>
        <fullName evidence="9">BHLH domain-containing protein</fullName>
    </recommendedName>
</protein>
<evidence type="ECO:0000256" key="2">
    <source>
        <dbReference type="ARBA" id="ARBA00005510"/>
    </source>
</evidence>
<feature type="compositionally biased region" description="Polar residues" evidence="8">
    <location>
        <begin position="111"/>
        <end position="124"/>
    </location>
</feature>
<feature type="compositionally biased region" description="Polar residues" evidence="8">
    <location>
        <begin position="286"/>
        <end position="298"/>
    </location>
</feature>
<evidence type="ECO:0000256" key="3">
    <source>
        <dbReference type="ARBA" id="ARBA00011738"/>
    </source>
</evidence>
<name>A0A1B6Q6J0_SORBI</name>
<evidence type="ECO:0000313" key="10">
    <source>
        <dbReference type="EMBL" id="KXG33533.1"/>
    </source>
</evidence>
<dbReference type="GO" id="GO:0046983">
    <property type="term" value="F:protein dimerization activity"/>
    <property type="evidence" value="ECO:0007669"/>
    <property type="project" value="InterPro"/>
</dbReference>
<evidence type="ECO:0000256" key="5">
    <source>
        <dbReference type="ARBA" id="ARBA00023125"/>
    </source>
</evidence>
<organism evidence="10 11">
    <name type="scientific">Sorghum bicolor</name>
    <name type="common">Sorghum</name>
    <name type="synonym">Sorghum vulgare</name>
    <dbReference type="NCBI Taxonomy" id="4558"/>
    <lineage>
        <taxon>Eukaryota</taxon>
        <taxon>Viridiplantae</taxon>
        <taxon>Streptophyta</taxon>
        <taxon>Embryophyta</taxon>
        <taxon>Tracheophyta</taxon>
        <taxon>Spermatophyta</taxon>
        <taxon>Magnoliopsida</taxon>
        <taxon>Liliopsida</taxon>
        <taxon>Poales</taxon>
        <taxon>Poaceae</taxon>
        <taxon>PACMAD clade</taxon>
        <taxon>Panicoideae</taxon>
        <taxon>Andropogonodae</taxon>
        <taxon>Andropogoneae</taxon>
        <taxon>Sorghinae</taxon>
        <taxon>Sorghum</taxon>
    </lineage>
</organism>
<evidence type="ECO:0000259" key="9">
    <source>
        <dbReference type="PROSITE" id="PS50888"/>
    </source>
</evidence>
<dbReference type="GO" id="GO:0000978">
    <property type="term" value="F:RNA polymerase II cis-regulatory region sequence-specific DNA binding"/>
    <property type="evidence" value="ECO:0000318"/>
    <property type="project" value="GO_Central"/>
</dbReference>
<feature type="region of interest" description="Disordered" evidence="8">
    <location>
        <begin position="98"/>
        <end position="129"/>
    </location>
</feature>
<dbReference type="Proteomes" id="UP000000768">
    <property type="component" value="Chromosome 3"/>
</dbReference>
<dbReference type="STRING" id="4558.A0A1B6Q6J0"/>
<dbReference type="InterPro" id="IPR045843">
    <property type="entry name" value="IND-like"/>
</dbReference>
<evidence type="ECO:0000256" key="7">
    <source>
        <dbReference type="ARBA" id="ARBA00023242"/>
    </source>
</evidence>
<comment type="similarity">
    <text evidence="2">Belongs to the bHLH protein family.</text>
</comment>
<reference evidence="11" key="2">
    <citation type="journal article" date="2018" name="Plant J.">
        <title>The Sorghum bicolor reference genome: improved assembly, gene annotations, a transcriptome atlas, and signatures of genome organization.</title>
        <authorList>
            <person name="McCormick R.F."/>
            <person name="Truong S.K."/>
            <person name="Sreedasyam A."/>
            <person name="Jenkins J."/>
            <person name="Shu S."/>
            <person name="Sims D."/>
            <person name="Kennedy M."/>
            <person name="Amirebrahimi M."/>
            <person name="Weers B.D."/>
            <person name="McKinley B."/>
            <person name="Mattison A."/>
            <person name="Morishige D.T."/>
            <person name="Grimwood J."/>
            <person name="Schmutz J."/>
            <person name="Mullet J.E."/>
        </authorList>
    </citation>
    <scope>NUCLEOTIDE SEQUENCE [LARGE SCALE GENOMIC DNA]</scope>
    <source>
        <strain evidence="11">cv. BTx623</strain>
    </source>
</reference>
<dbReference type="GO" id="GO:0006357">
    <property type="term" value="P:regulation of transcription by RNA polymerase II"/>
    <property type="evidence" value="ECO:0000318"/>
    <property type="project" value="GO_Central"/>
</dbReference>
<gene>
    <name evidence="10" type="ORF">SORBI_3003G319800</name>
</gene>
<dbReference type="GO" id="GO:0005634">
    <property type="term" value="C:nucleus"/>
    <property type="evidence" value="ECO:0000318"/>
    <property type="project" value="GO_Central"/>
</dbReference>
<dbReference type="PANTHER" id="PTHR16223">
    <property type="entry name" value="TRANSCRIPTION FACTOR BHLH83-RELATED"/>
    <property type="match status" value="1"/>
</dbReference>
<dbReference type="GO" id="GO:0000981">
    <property type="term" value="F:DNA-binding transcription factor activity, RNA polymerase II-specific"/>
    <property type="evidence" value="ECO:0000318"/>
    <property type="project" value="GO_Central"/>
</dbReference>
<dbReference type="AlphaFoldDB" id="A0A1B6Q6J0"/>
<dbReference type="CDD" id="cd11393">
    <property type="entry name" value="bHLH_AtbHLH_like"/>
    <property type="match status" value="1"/>
</dbReference>
<dbReference type="SUPFAM" id="SSF47459">
    <property type="entry name" value="HLH, helix-loop-helix DNA-binding domain"/>
    <property type="match status" value="1"/>
</dbReference>
<evidence type="ECO:0000256" key="6">
    <source>
        <dbReference type="ARBA" id="ARBA00023163"/>
    </source>
</evidence>
<dbReference type="EMBL" id="CM000762">
    <property type="protein sequence ID" value="KXG33533.1"/>
    <property type="molecule type" value="Genomic_DNA"/>
</dbReference>
<evidence type="ECO:0000256" key="1">
    <source>
        <dbReference type="ARBA" id="ARBA00004123"/>
    </source>
</evidence>
<proteinExistence type="inferred from homology"/>
<accession>A0A1B6Q6J0</accession>
<feature type="domain" description="BHLH" evidence="9">
    <location>
        <begin position="326"/>
        <end position="375"/>
    </location>
</feature>
<feature type="region of interest" description="Disordered" evidence="8">
    <location>
        <begin position="286"/>
        <end position="336"/>
    </location>
</feature>
<dbReference type="ExpressionAtlas" id="A0A1B6Q6J0">
    <property type="expression patterns" value="baseline and differential"/>
</dbReference>
<keyword evidence="5" id="KW-0238">DNA-binding</keyword>
<keyword evidence="6" id="KW-0804">Transcription</keyword>
<dbReference type="Gramene" id="KXG33533">
    <property type="protein sequence ID" value="KXG33533"/>
    <property type="gene ID" value="SORBI_3003G319800"/>
</dbReference>
<dbReference type="SMART" id="SM00353">
    <property type="entry name" value="HLH"/>
    <property type="match status" value="1"/>
</dbReference>
<dbReference type="InterPro" id="IPR036638">
    <property type="entry name" value="HLH_DNA-bd_sf"/>
</dbReference>